<name>A0A6A4KGK7_APOLU</name>
<proteinExistence type="predicted"/>
<keyword evidence="2" id="KW-1185">Reference proteome</keyword>
<dbReference type="AlphaFoldDB" id="A0A6A4KGK7"/>
<dbReference type="Proteomes" id="UP000466442">
    <property type="component" value="Unassembled WGS sequence"/>
</dbReference>
<evidence type="ECO:0000313" key="2">
    <source>
        <dbReference type="Proteomes" id="UP000466442"/>
    </source>
</evidence>
<organism evidence="1 2">
    <name type="scientific">Apolygus lucorum</name>
    <name type="common">Small green plant bug</name>
    <name type="synonym">Lygocoris lucorum</name>
    <dbReference type="NCBI Taxonomy" id="248454"/>
    <lineage>
        <taxon>Eukaryota</taxon>
        <taxon>Metazoa</taxon>
        <taxon>Ecdysozoa</taxon>
        <taxon>Arthropoda</taxon>
        <taxon>Hexapoda</taxon>
        <taxon>Insecta</taxon>
        <taxon>Pterygota</taxon>
        <taxon>Neoptera</taxon>
        <taxon>Paraneoptera</taxon>
        <taxon>Hemiptera</taxon>
        <taxon>Heteroptera</taxon>
        <taxon>Panheteroptera</taxon>
        <taxon>Cimicomorpha</taxon>
        <taxon>Miridae</taxon>
        <taxon>Mirini</taxon>
        <taxon>Apolygus</taxon>
    </lineage>
</organism>
<reference evidence="1" key="1">
    <citation type="journal article" date="2021" name="Mol. Ecol. Resour.">
        <title>Apolygus lucorum genome provides insights into omnivorousness and mesophyll feeding.</title>
        <authorList>
            <person name="Liu Y."/>
            <person name="Liu H."/>
            <person name="Wang H."/>
            <person name="Huang T."/>
            <person name="Liu B."/>
            <person name="Yang B."/>
            <person name="Yin L."/>
            <person name="Li B."/>
            <person name="Zhang Y."/>
            <person name="Zhang S."/>
            <person name="Jiang F."/>
            <person name="Zhang X."/>
            <person name="Ren Y."/>
            <person name="Wang B."/>
            <person name="Wang S."/>
            <person name="Lu Y."/>
            <person name="Wu K."/>
            <person name="Fan W."/>
            <person name="Wang G."/>
        </authorList>
    </citation>
    <scope>NUCLEOTIDE SEQUENCE</scope>
    <source>
        <strain evidence="1">12Hb</strain>
    </source>
</reference>
<comment type="caution">
    <text evidence="1">The sequence shown here is derived from an EMBL/GenBank/DDBJ whole genome shotgun (WGS) entry which is preliminary data.</text>
</comment>
<evidence type="ECO:0000313" key="1">
    <source>
        <dbReference type="EMBL" id="KAF6214176.1"/>
    </source>
</evidence>
<dbReference type="OrthoDB" id="8048242at2759"/>
<dbReference type="EMBL" id="WIXP02000002">
    <property type="protein sequence ID" value="KAF6214176.1"/>
    <property type="molecule type" value="Genomic_DNA"/>
</dbReference>
<evidence type="ECO:0008006" key="3">
    <source>
        <dbReference type="Google" id="ProtNLM"/>
    </source>
</evidence>
<sequence>MDETPVGQMTLKQLMEAMVSVLPTKEDFNTLKAEISQIKAENGVLREEVVSLRTMCRQNADTIEYLQNKAKECNLIFRGLPCSSDDPAAAVKTLVMETLDISGEIHIKKAFYIGQAKKIILAEFRSTDDKWAILKNTHKLRGTGLSVSQDYCPRTREKRAKLFMIKDELKKRKGEQIVAVVRNGTLLVNNTRFSWDLERGLECAGYQNAVTALNSISGENLGQFVGGLERTAHSTSENAEEHRRPRP</sequence>
<protein>
    <recommendedName>
        <fullName evidence="3">RRM domain-containing protein</fullName>
    </recommendedName>
</protein>
<accession>A0A6A4KGK7</accession>
<gene>
    <name evidence="1" type="ORF">GE061_008915</name>
</gene>